<reference evidence="2 3" key="1">
    <citation type="submission" date="2016-10" db="EMBL/GenBank/DDBJ databases">
        <authorList>
            <person name="Varghese N."/>
            <person name="Submissions S."/>
        </authorList>
    </citation>
    <scope>NUCLEOTIDE SEQUENCE [LARGE SCALE GENOMIC DNA]</scope>
    <source>
        <strain evidence="2 3">IBRC-M10081</strain>
    </source>
</reference>
<protein>
    <submittedName>
        <fullName evidence="2">Uncharacterized protein</fullName>
    </submittedName>
</protein>
<keyword evidence="3" id="KW-1185">Reference proteome</keyword>
<evidence type="ECO:0000313" key="1">
    <source>
        <dbReference type="EMBL" id="HJE20477.1"/>
    </source>
</evidence>
<dbReference type="EMBL" id="DYYI01000097">
    <property type="protein sequence ID" value="HJE20477.1"/>
    <property type="molecule type" value="Genomic_DNA"/>
</dbReference>
<gene>
    <name evidence="1" type="ORF">K8V35_09010</name>
    <name evidence="2" type="ORF">SAMN05192557_1099</name>
</gene>
<dbReference type="AlphaFoldDB" id="A0A662Z4V2"/>
<dbReference type="Proteomes" id="UP000763505">
    <property type="component" value="Unassembled WGS sequence"/>
</dbReference>
<organism evidence="2 3">
    <name type="scientific">Aliicoccus persicus</name>
    <dbReference type="NCBI Taxonomy" id="930138"/>
    <lineage>
        <taxon>Bacteria</taxon>
        <taxon>Bacillati</taxon>
        <taxon>Bacillota</taxon>
        <taxon>Bacilli</taxon>
        <taxon>Bacillales</taxon>
        <taxon>Staphylococcaceae</taxon>
        <taxon>Aliicoccus</taxon>
    </lineage>
</organism>
<evidence type="ECO:0000313" key="3">
    <source>
        <dbReference type="Proteomes" id="UP000243605"/>
    </source>
</evidence>
<reference evidence="1" key="2">
    <citation type="journal article" date="2021" name="PeerJ">
        <title>Extensive microbial diversity within the chicken gut microbiome revealed by metagenomics and culture.</title>
        <authorList>
            <person name="Gilroy R."/>
            <person name="Ravi A."/>
            <person name="Getino M."/>
            <person name="Pursley I."/>
            <person name="Horton D.L."/>
            <person name="Alikhan N.F."/>
            <person name="Baker D."/>
            <person name="Gharbi K."/>
            <person name="Hall N."/>
            <person name="Watson M."/>
            <person name="Adriaenssens E.M."/>
            <person name="Foster-Nyarko E."/>
            <person name="Jarju S."/>
            <person name="Secka A."/>
            <person name="Antonio M."/>
            <person name="Oren A."/>
            <person name="Chaudhuri R.R."/>
            <person name="La Ragione R."/>
            <person name="Hildebrand F."/>
            <person name="Pallen M.J."/>
        </authorList>
    </citation>
    <scope>NUCLEOTIDE SEQUENCE</scope>
    <source>
        <strain evidence="1">6019</strain>
    </source>
</reference>
<dbReference type="EMBL" id="FOIT01000003">
    <property type="protein sequence ID" value="SEV99195.1"/>
    <property type="molecule type" value="Genomic_DNA"/>
</dbReference>
<accession>A0A662Z4V2</accession>
<proteinExistence type="predicted"/>
<dbReference type="Proteomes" id="UP000243605">
    <property type="component" value="Unassembled WGS sequence"/>
</dbReference>
<reference evidence="1" key="3">
    <citation type="submission" date="2021-09" db="EMBL/GenBank/DDBJ databases">
        <authorList>
            <person name="Gilroy R."/>
        </authorList>
    </citation>
    <scope>NUCLEOTIDE SEQUENCE</scope>
    <source>
        <strain evidence="1">6019</strain>
    </source>
</reference>
<sequence length="64" mass="7941">MNIIDGNMFRKLTVRLELLFIRLMLLITFNKWGYMREMLELTERELEGIKEEEEYQKEQDKKDK</sequence>
<dbReference type="RefSeq" id="WP_091474648.1">
    <property type="nucleotide sequence ID" value="NZ_FOIT01000003.1"/>
</dbReference>
<evidence type="ECO:0000313" key="2">
    <source>
        <dbReference type="EMBL" id="SEV99195.1"/>
    </source>
</evidence>
<name>A0A662Z4V2_9STAP</name>